<proteinExistence type="predicted"/>
<accession>A0A1A3HD91</accession>
<protein>
    <submittedName>
        <fullName evidence="1">Uncharacterized protein</fullName>
    </submittedName>
</protein>
<dbReference type="Proteomes" id="UP000093898">
    <property type="component" value="Unassembled WGS sequence"/>
</dbReference>
<dbReference type="AlphaFoldDB" id="A0A1A3HD91"/>
<sequence>MNITARTFGFSIIAAGVLGGTALGLAGAAGATTLGPDVRPPAIVATPSITAPPAGVPLPGVLWHHGIYRVAALQGR</sequence>
<name>A0A1A3HD91_MYCMU</name>
<organism evidence="1 2">
    <name type="scientific">Mycolicibacterium mucogenicum</name>
    <name type="common">Mycobacterium mucogenicum</name>
    <dbReference type="NCBI Taxonomy" id="56689"/>
    <lineage>
        <taxon>Bacteria</taxon>
        <taxon>Bacillati</taxon>
        <taxon>Actinomycetota</taxon>
        <taxon>Actinomycetes</taxon>
        <taxon>Mycobacteriales</taxon>
        <taxon>Mycobacteriaceae</taxon>
        <taxon>Mycolicibacterium</taxon>
    </lineage>
</organism>
<comment type="caution">
    <text evidence="1">The sequence shown here is derived from an EMBL/GenBank/DDBJ whole genome shotgun (WGS) entry which is preliminary data.</text>
</comment>
<dbReference type="EMBL" id="LZLC01000027">
    <property type="protein sequence ID" value="OBJ46015.1"/>
    <property type="molecule type" value="Genomic_DNA"/>
</dbReference>
<dbReference type="STRING" id="56689.GCA_001291445_02909"/>
<dbReference type="OrthoDB" id="4641073at2"/>
<reference evidence="1 2" key="1">
    <citation type="submission" date="2016-06" db="EMBL/GenBank/DDBJ databases">
        <authorList>
            <person name="Kjaerup R.B."/>
            <person name="Dalgaard T.S."/>
            <person name="Juul-Madsen H.R."/>
        </authorList>
    </citation>
    <scope>NUCLEOTIDE SEQUENCE [LARGE SCALE GENOMIC DNA]</scope>
    <source>
        <strain evidence="1 2">1127319.6</strain>
    </source>
</reference>
<evidence type="ECO:0000313" key="1">
    <source>
        <dbReference type="EMBL" id="OBJ46015.1"/>
    </source>
</evidence>
<evidence type="ECO:0000313" key="2">
    <source>
        <dbReference type="Proteomes" id="UP000093898"/>
    </source>
</evidence>
<dbReference type="RefSeq" id="WP_064978876.1">
    <property type="nucleotide sequence ID" value="NZ_LZLC01000027.1"/>
</dbReference>
<gene>
    <name evidence="1" type="ORF">A5630_12425</name>
</gene>